<evidence type="ECO:0000256" key="1">
    <source>
        <dbReference type="SAM" id="MobiDB-lite"/>
    </source>
</evidence>
<name>A0A167QC79_CALVF</name>
<gene>
    <name evidence="2" type="ORF">CALVIDRAFT_534042</name>
</gene>
<feature type="region of interest" description="Disordered" evidence="1">
    <location>
        <begin position="1"/>
        <end position="26"/>
    </location>
</feature>
<keyword evidence="3" id="KW-1185">Reference proteome</keyword>
<protein>
    <submittedName>
        <fullName evidence="2">Uncharacterized protein</fullName>
    </submittedName>
</protein>
<sequence>MDEEPAQKRRKTLPSSEMPDLVSQIHSGSGEMGAYITVTMVQTSLQESCPVSAPWTTFPRQLCFMTLMSWCLSRQLSVP</sequence>
<proteinExistence type="predicted"/>
<dbReference type="AlphaFoldDB" id="A0A167QC79"/>
<evidence type="ECO:0000313" key="3">
    <source>
        <dbReference type="Proteomes" id="UP000076738"/>
    </source>
</evidence>
<accession>A0A167QC79</accession>
<dbReference type="Proteomes" id="UP000076738">
    <property type="component" value="Unassembled WGS sequence"/>
</dbReference>
<dbReference type="EMBL" id="KV417271">
    <property type="protein sequence ID" value="KZO99623.1"/>
    <property type="molecule type" value="Genomic_DNA"/>
</dbReference>
<reference evidence="2 3" key="1">
    <citation type="journal article" date="2016" name="Mol. Biol. Evol.">
        <title>Comparative Genomics of Early-Diverging Mushroom-Forming Fungi Provides Insights into the Origins of Lignocellulose Decay Capabilities.</title>
        <authorList>
            <person name="Nagy L.G."/>
            <person name="Riley R."/>
            <person name="Tritt A."/>
            <person name="Adam C."/>
            <person name="Daum C."/>
            <person name="Floudas D."/>
            <person name="Sun H."/>
            <person name="Yadav J.S."/>
            <person name="Pangilinan J."/>
            <person name="Larsson K.H."/>
            <person name="Matsuura K."/>
            <person name="Barry K."/>
            <person name="Labutti K."/>
            <person name="Kuo R."/>
            <person name="Ohm R.A."/>
            <person name="Bhattacharya S.S."/>
            <person name="Shirouzu T."/>
            <person name="Yoshinaga Y."/>
            <person name="Martin F.M."/>
            <person name="Grigoriev I.V."/>
            <person name="Hibbett D.S."/>
        </authorList>
    </citation>
    <scope>NUCLEOTIDE SEQUENCE [LARGE SCALE GENOMIC DNA]</scope>
    <source>
        <strain evidence="2 3">TUFC12733</strain>
    </source>
</reference>
<evidence type="ECO:0000313" key="2">
    <source>
        <dbReference type="EMBL" id="KZO99623.1"/>
    </source>
</evidence>
<organism evidence="2 3">
    <name type="scientific">Calocera viscosa (strain TUFC12733)</name>
    <dbReference type="NCBI Taxonomy" id="1330018"/>
    <lineage>
        <taxon>Eukaryota</taxon>
        <taxon>Fungi</taxon>
        <taxon>Dikarya</taxon>
        <taxon>Basidiomycota</taxon>
        <taxon>Agaricomycotina</taxon>
        <taxon>Dacrymycetes</taxon>
        <taxon>Dacrymycetales</taxon>
        <taxon>Dacrymycetaceae</taxon>
        <taxon>Calocera</taxon>
    </lineage>
</organism>